<evidence type="ECO:0000256" key="1">
    <source>
        <dbReference type="ARBA" id="ARBA00022617"/>
    </source>
</evidence>
<protein>
    <submittedName>
        <fullName evidence="7">Cytochrome c</fullName>
    </submittedName>
</protein>
<evidence type="ECO:0000256" key="3">
    <source>
        <dbReference type="ARBA" id="ARBA00023004"/>
    </source>
</evidence>
<gene>
    <name evidence="7" type="ORF">GU927_001930</name>
</gene>
<keyword evidence="3 4" id="KW-0408">Iron</keyword>
<proteinExistence type="predicted"/>
<keyword evidence="2 4" id="KW-0479">Metal-binding</keyword>
<keyword evidence="1 4" id="KW-0349">Heme</keyword>
<dbReference type="SUPFAM" id="SSF46626">
    <property type="entry name" value="Cytochrome c"/>
    <property type="match status" value="1"/>
</dbReference>
<dbReference type="Gene3D" id="1.10.760.10">
    <property type="entry name" value="Cytochrome c-like domain"/>
    <property type="match status" value="1"/>
</dbReference>
<name>A0ABS6J2B6_9RHOB</name>
<dbReference type="InterPro" id="IPR009056">
    <property type="entry name" value="Cyt_c-like_dom"/>
</dbReference>
<evidence type="ECO:0000256" key="4">
    <source>
        <dbReference type="PROSITE-ProRule" id="PRU00433"/>
    </source>
</evidence>
<dbReference type="Proteomes" id="UP000731907">
    <property type="component" value="Unassembled WGS sequence"/>
</dbReference>
<sequence>MSPSPRFRACPGPGRPILAKAALLLVLLGPAAAAATEADEFATGKAEYLSACAACHGDAADGKGPIASMFRDPVPDLTGLAERNEGRFPFLKVFQVIDGRSVIRAHGDPMPIFGGRFRAEAEARGAVFGAEAIARARLLELVLYLQSIQN</sequence>
<evidence type="ECO:0000313" key="7">
    <source>
        <dbReference type="EMBL" id="MBU9696597.1"/>
    </source>
</evidence>
<dbReference type="EMBL" id="JAAATX020000001">
    <property type="protein sequence ID" value="MBU9696597.1"/>
    <property type="molecule type" value="Genomic_DNA"/>
</dbReference>
<accession>A0ABS6J2B6</accession>
<evidence type="ECO:0000313" key="8">
    <source>
        <dbReference type="Proteomes" id="UP000731907"/>
    </source>
</evidence>
<evidence type="ECO:0000259" key="6">
    <source>
        <dbReference type="PROSITE" id="PS51007"/>
    </source>
</evidence>
<evidence type="ECO:0000256" key="5">
    <source>
        <dbReference type="SAM" id="SignalP"/>
    </source>
</evidence>
<reference evidence="7 8" key="1">
    <citation type="submission" date="2021-06" db="EMBL/GenBank/DDBJ databases">
        <title>Rhodobacteraceae bacterium strain HSP-20.</title>
        <authorList>
            <person name="Chen W.-M."/>
        </authorList>
    </citation>
    <scope>NUCLEOTIDE SEQUENCE [LARGE SCALE GENOMIC DNA]</scope>
    <source>
        <strain evidence="7 8">HSP-20</strain>
    </source>
</reference>
<keyword evidence="8" id="KW-1185">Reference proteome</keyword>
<feature type="chain" id="PRO_5047094733" evidence="5">
    <location>
        <begin position="34"/>
        <end position="150"/>
    </location>
</feature>
<evidence type="ECO:0000256" key="2">
    <source>
        <dbReference type="ARBA" id="ARBA00022723"/>
    </source>
</evidence>
<feature type="signal peptide" evidence="5">
    <location>
        <begin position="1"/>
        <end position="33"/>
    </location>
</feature>
<keyword evidence="5" id="KW-0732">Signal</keyword>
<feature type="domain" description="Cytochrome c" evidence="6">
    <location>
        <begin position="39"/>
        <end position="149"/>
    </location>
</feature>
<organism evidence="7 8">
    <name type="scientific">Paragemmobacter amnigenus</name>
    <dbReference type="NCBI Taxonomy" id="2852097"/>
    <lineage>
        <taxon>Bacteria</taxon>
        <taxon>Pseudomonadati</taxon>
        <taxon>Pseudomonadota</taxon>
        <taxon>Alphaproteobacteria</taxon>
        <taxon>Rhodobacterales</taxon>
        <taxon>Paracoccaceae</taxon>
        <taxon>Paragemmobacter</taxon>
    </lineage>
</organism>
<comment type="caution">
    <text evidence="7">The sequence shown here is derived from an EMBL/GenBank/DDBJ whole genome shotgun (WGS) entry which is preliminary data.</text>
</comment>
<dbReference type="Pfam" id="PF00034">
    <property type="entry name" value="Cytochrom_C"/>
    <property type="match status" value="1"/>
</dbReference>
<dbReference type="PROSITE" id="PS51007">
    <property type="entry name" value="CYTC"/>
    <property type="match status" value="1"/>
</dbReference>
<dbReference type="InterPro" id="IPR036909">
    <property type="entry name" value="Cyt_c-like_dom_sf"/>
</dbReference>